<evidence type="ECO:0000313" key="2">
    <source>
        <dbReference type="Proteomes" id="UP001607302"/>
    </source>
</evidence>
<organism evidence="1 2">
    <name type="scientific">Vespula squamosa</name>
    <name type="common">Southern yellow jacket</name>
    <name type="synonym">Wasp</name>
    <dbReference type="NCBI Taxonomy" id="30214"/>
    <lineage>
        <taxon>Eukaryota</taxon>
        <taxon>Metazoa</taxon>
        <taxon>Ecdysozoa</taxon>
        <taxon>Arthropoda</taxon>
        <taxon>Hexapoda</taxon>
        <taxon>Insecta</taxon>
        <taxon>Pterygota</taxon>
        <taxon>Neoptera</taxon>
        <taxon>Endopterygota</taxon>
        <taxon>Hymenoptera</taxon>
        <taxon>Apocrita</taxon>
        <taxon>Aculeata</taxon>
        <taxon>Vespoidea</taxon>
        <taxon>Vespidae</taxon>
        <taxon>Vespinae</taxon>
        <taxon>Vespula</taxon>
    </lineage>
</organism>
<dbReference type="Proteomes" id="UP001607302">
    <property type="component" value="Unassembled WGS sequence"/>
</dbReference>
<keyword evidence="2" id="KW-1185">Reference proteome</keyword>
<gene>
    <name evidence="1" type="ORF">V1478_011742</name>
</gene>
<evidence type="ECO:0000313" key="1">
    <source>
        <dbReference type="EMBL" id="KAL2717866.1"/>
    </source>
</evidence>
<dbReference type="EMBL" id="JAUDFV010000152">
    <property type="protein sequence ID" value="KAL2717866.1"/>
    <property type="molecule type" value="Genomic_DNA"/>
</dbReference>
<dbReference type="AlphaFoldDB" id="A0ABD2AB76"/>
<name>A0ABD2AB76_VESSQ</name>
<sequence>MQSWKSTIFIPVICPEASWQNNMLLTQKSLCAIVAHKSSFSVSLAIGLLNKSVRYTDVGGSFTTTFNVFEEKFSIVLTVTANIKLPKFSPGSVKCFHVTFFIFKPEPRDCLISPSKSSIGSDLYGRINTIQGILSHSRLVVKEYAKILILNNYKEHVNISANVIYFAVRDLTRHTHSK</sequence>
<protein>
    <submittedName>
        <fullName evidence="1">Uncharacterized protein</fullName>
    </submittedName>
</protein>
<accession>A0ABD2AB76</accession>
<proteinExistence type="predicted"/>
<comment type="caution">
    <text evidence="1">The sequence shown here is derived from an EMBL/GenBank/DDBJ whole genome shotgun (WGS) entry which is preliminary data.</text>
</comment>
<reference evidence="1 2" key="1">
    <citation type="journal article" date="2024" name="Ann. Entomol. Soc. Am.">
        <title>Genomic analyses of the southern and eastern yellowjacket wasps (Hymenoptera: Vespidae) reveal evolutionary signatures of social life.</title>
        <authorList>
            <person name="Catto M.A."/>
            <person name="Caine P.B."/>
            <person name="Orr S.E."/>
            <person name="Hunt B.G."/>
            <person name="Goodisman M.A.D."/>
        </authorList>
    </citation>
    <scope>NUCLEOTIDE SEQUENCE [LARGE SCALE GENOMIC DNA]</scope>
    <source>
        <strain evidence="1">233</strain>
        <tissue evidence="1">Head and thorax</tissue>
    </source>
</reference>